<evidence type="ECO:0000313" key="9">
    <source>
        <dbReference type="Proteomes" id="UP000619743"/>
    </source>
</evidence>
<protein>
    <submittedName>
        <fullName evidence="8">Cobalt-zinc-cadmium resistance protein</fullName>
    </submittedName>
</protein>
<dbReference type="PANTHER" id="PTHR43840">
    <property type="entry name" value="MITOCHONDRIAL METAL TRANSPORTER 1-RELATED"/>
    <property type="match status" value="1"/>
</dbReference>
<feature type="transmembrane region" description="Helical" evidence="6">
    <location>
        <begin position="90"/>
        <end position="112"/>
    </location>
</feature>
<keyword evidence="9" id="KW-1185">Reference proteome</keyword>
<dbReference type="SUPFAM" id="SSF161111">
    <property type="entry name" value="Cation efflux protein transmembrane domain-like"/>
    <property type="match status" value="1"/>
</dbReference>
<gene>
    <name evidence="8" type="ORF">GCM10011369_03520</name>
</gene>
<evidence type="ECO:0000256" key="5">
    <source>
        <dbReference type="ARBA" id="ARBA00023136"/>
    </source>
</evidence>
<comment type="subcellular location">
    <subcellularLocation>
        <location evidence="1">Membrane</location>
        <topology evidence="1">Multi-pass membrane protein</topology>
    </subcellularLocation>
</comment>
<dbReference type="GO" id="GO:0005886">
    <property type="term" value="C:plasma membrane"/>
    <property type="evidence" value="ECO:0007669"/>
    <property type="project" value="TreeGrafter"/>
</dbReference>
<dbReference type="Gene3D" id="1.20.1510.10">
    <property type="entry name" value="Cation efflux protein transmembrane domain"/>
    <property type="match status" value="1"/>
</dbReference>
<keyword evidence="4 6" id="KW-1133">Transmembrane helix</keyword>
<feature type="transmembrane region" description="Helical" evidence="6">
    <location>
        <begin position="124"/>
        <end position="142"/>
    </location>
</feature>
<dbReference type="GO" id="GO:0015341">
    <property type="term" value="F:zinc efflux antiporter activity"/>
    <property type="evidence" value="ECO:0007669"/>
    <property type="project" value="TreeGrafter"/>
</dbReference>
<evidence type="ECO:0000313" key="8">
    <source>
        <dbReference type="EMBL" id="GGA65369.1"/>
    </source>
</evidence>
<keyword evidence="3 6" id="KW-0812">Transmembrane</keyword>
<dbReference type="Proteomes" id="UP000619743">
    <property type="component" value="Unassembled WGS sequence"/>
</dbReference>
<evidence type="ECO:0000256" key="4">
    <source>
        <dbReference type="ARBA" id="ARBA00022989"/>
    </source>
</evidence>
<dbReference type="InterPro" id="IPR058533">
    <property type="entry name" value="Cation_efflux_TM"/>
</dbReference>
<comment type="caution">
    <text evidence="8">The sequence shown here is derived from an EMBL/GenBank/DDBJ whole genome shotgun (WGS) entry which is preliminary data.</text>
</comment>
<organism evidence="8 9">
    <name type="scientific">Neiella marina</name>
    <dbReference type="NCBI Taxonomy" id="508461"/>
    <lineage>
        <taxon>Bacteria</taxon>
        <taxon>Pseudomonadati</taxon>
        <taxon>Pseudomonadota</taxon>
        <taxon>Gammaproteobacteria</taxon>
        <taxon>Alteromonadales</taxon>
        <taxon>Echinimonadaceae</taxon>
        <taxon>Neiella</taxon>
    </lineage>
</organism>
<name>A0A8J2U284_9GAMM</name>
<sequence length="315" mass="35389">MVPNGIDMAVSKQKAEKHILMFSVIAAVGFAFLGFIWGFLIDSQMLIFDGIYSFISVILSAISLYVSGLLRKEDDDKFQFGRAQIEPLAIFFKSLAIFSICLYAFITAIIDLLNGGSDTNIESAIVYSVVATLACLASWLYISWRIKQVKASSLLMVEKQQWLMDTLLSSAVLVGFVIGFLLKGTDFDYLVKYVDSAMVILATSYFFKMPLEALKHSLRELMLMAPEPDAKVSIEVERICQQIRQQYGFDEVVSRIAKTGRELSLELSFIGNDPTFALNLGQLDAIRDELDQQLSSHIQLKLWLTVSFMHSKKHS</sequence>
<dbReference type="InterPro" id="IPR050291">
    <property type="entry name" value="CDF_Transporter"/>
</dbReference>
<reference evidence="9" key="1">
    <citation type="journal article" date="2019" name="Int. J. Syst. Evol. Microbiol.">
        <title>The Global Catalogue of Microorganisms (GCM) 10K type strain sequencing project: providing services to taxonomists for standard genome sequencing and annotation.</title>
        <authorList>
            <consortium name="The Broad Institute Genomics Platform"/>
            <consortium name="The Broad Institute Genome Sequencing Center for Infectious Disease"/>
            <person name="Wu L."/>
            <person name="Ma J."/>
        </authorList>
    </citation>
    <scope>NUCLEOTIDE SEQUENCE [LARGE SCALE GENOMIC DNA]</scope>
    <source>
        <strain evidence="9">CGMCC 1.10130</strain>
    </source>
</reference>
<dbReference type="InterPro" id="IPR027469">
    <property type="entry name" value="Cation_efflux_TMD_sf"/>
</dbReference>
<dbReference type="EMBL" id="BMDX01000001">
    <property type="protein sequence ID" value="GGA65369.1"/>
    <property type="molecule type" value="Genomic_DNA"/>
</dbReference>
<evidence type="ECO:0000259" key="7">
    <source>
        <dbReference type="Pfam" id="PF01545"/>
    </source>
</evidence>
<dbReference type="GO" id="GO:0015086">
    <property type="term" value="F:cadmium ion transmembrane transporter activity"/>
    <property type="evidence" value="ECO:0007669"/>
    <property type="project" value="TreeGrafter"/>
</dbReference>
<evidence type="ECO:0000256" key="6">
    <source>
        <dbReference type="SAM" id="Phobius"/>
    </source>
</evidence>
<dbReference type="GO" id="GO:0006882">
    <property type="term" value="P:intracellular zinc ion homeostasis"/>
    <property type="evidence" value="ECO:0007669"/>
    <property type="project" value="TreeGrafter"/>
</dbReference>
<dbReference type="Pfam" id="PF01545">
    <property type="entry name" value="Cation_efflux"/>
    <property type="match status" value="1"/>
</dbReference>
<evidence type="ECO:0000256" key="2">
    <source>
        <dbReference type="ARBA" id="ARBA00022448"/>
    </source>
</evidence>
<evidence type="ECO:0000256" key="3">
    <source>
        <dbReference type="ARBA" id="ARBA00022692"/>
    </source>
</evidence>
<feature type="transmembrane region" description="Helical" evidence="6">
    <location>
        <begin position="20"/>
        <end position="39"/>
    </location>
</feature>
<dbReference type="GO" id="GO:0015093">
    <property type="term" value="F:ferrous iron transmembrane transporter activity"/>
    <property type="evidence" value="ECO:0007669"/>
    <property type="project" value="TreeGrafter"/>
</dbReference>
<keyword evidence="5 6" id="KW-0472">Membrane</keyword>
<proteinExistence type="predicted"/>
<feature type="transmembrane region" description="Helical" evidence="6">
    <location>
        <begin position="162"/>
        <end position="183"/>
    </location>
</feature>
<dbReference type="PANTHER" id="PTHR43840:SF15">
    <property type="entry name" value="MITOCHONDRIAL METAL TRANSPORTER 1-RELATED"/>
    <property type="match status" value="1"/>
</dbReference>
<dbReference type="AlphaFoldDB" id="A0A8J2U284"/>
<evidence type="ECO:0000256" key="1">
    <source>
        <dbReference type="ARBA" id="ARBA00004141"/>
    </source>
</evidence>
<accession>A0A8J2U284</accession>
<feature type="transmembrane region" description="Helical" evidence="6">
    <location>
        <begin position="51"/>
        <end position="70"/>
    </location>
</feature>
<feature type="domain" description="Cation efflux protein transmembrane" evidence="7">
    <location>
        <begin position="21"/>
        <end position="222"/>
    </location>
</feature>
<keyword evidence="2" id="KW-0813">Transport</keyword>